<name>A0ABN7LJU8_9BACT</name>
<sequence length="111" mass="11732">MSSADSQRQRRIPSEAEIVRTTPDGAIIAVHVQPKASRTACAGIHGQAVKIRVAAPPSDGAANDELCRFLARLCDLPSSAVVILSGAGSRQKLVLVKGRSAEQVRAQLQLH</sequence>
<dbReference type="Pfam" id="PF02594">
    <property type="entry name" value="DUF167"/>
    <property type="match status" value="1"/>
</dbReference>
<protein>
    <recommendedName>
        <fullName evidence="2">UPF0235 protein NSPZN2_30323</fullName>
    </recommendedName>
</protein>
<evidence type="ECO:0000256" key="2">
    <source>
        <dbReference type="HAMAP-Rule" id="MF_00634"/>
    </source>
</evidence>
<dbReference type="SMART" id="SM01152">
    <property type="entry name" value="DUF167"/>
    <property type="match status" value="1"/>
</dbReference>
<dbReference type="PANTHER" id="PTHR13420:SF7">
    <property type="entry name" value="UPF0235 PROTEIN C15ORF40"/>
    <property type="match status" value="1"/>
</dbReference>
<dbReference type="Gene3D" id="3.30.1200.10">
    <property type="entry name" value="YggU-like"/>
    <property type="match status" value="1"/>
</dbReference>
<dbReference type="RefSeq" id="WP_246507641.1">
    <property type="nucleotide sequence ID" value="NZ_CAJNBJ010000016.1"/>
</dbReference>
<comment type="caution">
    <text evidence="3">The sequence shown here is derived from an EMBL/GenBank/DDBJ whole genome shotgun (WGS) entry which is preliminary data.</text>
</comment>
<evidence type="ECO:0000256" key="1">
    <source>
        <dbReference type="ARBA" id="ARBA00010364"/>
    </source>
</evidence>
<keyword evidence="4" id="KW-1185">Reference proteome</keyword>
<evidence type="ECO:0000313" key="3">
    <source>
        <dbReference type="EMBL" id="CAE6754256.1"/>
    </source>
</evidence>
<dbReference type="SUPFAM" id="SSF69786">
    <property type="entry name" value="YggU-like"/>
    <property type="match status" value="1"/>
</dbReference>
<dbReference type="InterPro" id="IPR036591">
    <property type="entry name" value="YggU-like_sf"/>
</dbReference>
<comment type="similarity">
    <text evidence="1 2">Belongs to the UPF0235 family.</text>
</comment>
<accession>A0ABN7LJU8</accession>
<organism evidence="3 4">
    <name type="scientific">Nitrospira defluvii</name>
    <dbReference type="NCBI Taxonomy" id="330214"/>
    <lineage>
        <taxon>Bacteria</taxon>
        <taxon>Pseudomonadati</taxon>
        <taxon>Nitrospirota</taxon>
        <taxon>Nitrospiria</taxon>
        <taxon>Nitrospirales</taxon>
        <taxon>Nitrospiraceae</taxon>
        <taxon>Nitrospira</taxon>
    </lineage>
</organism>
<proteinExistence type="inferred from homology"/>
<dbReference type="NCBIfam" id="TIGR00251">
    <property type="entry name" value="DUF167 family protein"/>
    <property type="match status" value="1"/>
</dbReference>
<dbReference type="EMBL" id="CAJNBJ010000016">
    <property type="protein sequence ID" value="CAE6754256.1"/>
    <property type="molecule type" value="Genomic_DNA"/>
</dbReference>
<dbReference type="HAMAP" id="MF_00634">
    <property type="entry name" value="UPF0235"/>
    <property type="match status" value="1"/>
</dbReference>
<gene>
    <name evidence="3" type="ORF">NSPZN2_30323</name>
</gene>
<dbReference type="Proteomes" id="UP000675880">
    <property type="component" value="Unassembled WGS sequence"/>
</dbReference>
<dbReference type="InterPro" id="IPR003746">
    <property type="entry name" value="DUF167"/>
</dbReference>
<dbReference type="PANTHER" id="PTHR13420">
    <property type="entry name" value="UPF0235 PROTEIN C15ORF40"/>
    <property type="match status" value="1"/>
</dbReference>
<evidence type="ECO:0000313" key="4">
    <source>
        <dbReference type="Proteomes" id="UP000675880"/>
    </source>
</evidence>
<reference evidence="3 4" key="1">
    <citation type="submission" date="2021-02" db="EMBL/GenBank/DDBJ databases">
        <authorList>
            <person name="Han P."/>
        </authorList>
    </citation>
    <scope>NUCLEOTIDE SEQUENCE [LARGE SCALE GENOMIC DNA]</scope>
    <source>
        <strain evidence="3">Candidatus Nitrospira sp. ZN2</strain>
    </source>
</reference>